<dbReference type="InterPro" id="IPR011701">
    <property type="entry name" value="MFS"/>
</dbReference>
<gene>
    <name evidence="9" type="primary">bacE</name>
    <name evidence="9" type="ORF">CLLU_21780</name>
</gene>
<keyword evidence="10" id="KW-1185">Reference proteome</keyword>
<dbReference type="GO" id="GO:0005886">
    <property type="term" value="C:plasma membrane"/>
    <property type="evidence" value="ECO:0007669"/>
    <property type="project" value="UniProtKB-SubCell"/>
</dbReference>
<dbReference type="PANTHER" id="PTHR43266:SF9">
    <property type="entry name" value="PERMEASE, MAJOR FACILITATOR SUPERFAMILY-RELATED"/>
    <property type="match status" value="1"/>
</dbReference>
<dbReference type="RefSeq" id="WP_242977562.1">
    <property type="nucleotide sequence ID" value="NZ_JALCQA010000007.1"/>
</dbReference>
<evidence type="ECO:0000259" key="8">
    <source>
        <dbReference type="PROSITE" id="PS50850"/>
    </source>
</evidence>
<evidence type="ECO:0000313" key="9">
    <source>
        <dbReference type="EMBL" id="PRR84836.1"/>
    </source>
</evidence>
<evidence type="ECO:0000256" key="5">
    <source>
        <dbReference type="ARBA" id="ARBA00022989"/>
    </source>
</evidence>
<keyword evidence="2" id="KW-0813">Transport</keyword>
<evidence type="ECO:0000256" key="6">
    <source>
        <dbReference type="ARBA" id="ARBA00023136"/>
    </source>
</evidence>
<proteinExistence type="predicted"/>
<comment type="caution">
    <text evidence="9">The sequence shown here is derived from an EMBL/GenBank/DDBJ whole genome shotgun (WGS) entry which is preliminary data.</text>
</comment>
<evidence type="ECO:0000313" key="10">
    <source>
        <dbReference type="Proteomes" id="UP000237798"/>
    </source>
</evidence>
<dbReference type="InterPro" id="IPR036259">
    <property type="entry name" value="MFS_trans_sf"/>
</dbReference>
<reference evidence="9 10" key="1">
    <citation type="submission" date="2018-03" db="EMBL/GenBank/DDBJ databases">
        <title>Genome sequence of Clostridium luticellarii DSM 29923.</title>
        <authorList>
            <person name="Poehlein A."/>
            <person name="Daniel R."/>
        </authorList>
    </citation>
    <scope>NUCLEOTIDE SEQUENCE [LARGE SCALE GENOMIC DNA]</scope>
    <source>
        <strain evidence="9 10">DSM 29923</strain>
    </source>
</reference>
<dbReference type="PANTHER" id="PTHR43266">
    <property type="entry name" value="MACROLIDE-EFFLUX PROTEIN"/>
    <property type="match status" value="1"/>
</dbReference>
<organism evidence="9 10">
    <name type="scientific">Clostridium luticellarii</name>
    <dbReference type="NCBI Taxonomy" id="1691940"/>
    <lineage>
        <taxon>Bacteria</taxon>
        <taxon>Bacillati</taxon>
        <taxon>Bacillota</taxon>
        <taxon>Clostridia</taxon>
        <taxon>Eubacteriales</taxon>
        <taxon>Clostridiaceae</taxon>
        <taxon>Clostridium</taxon>
    </lineage>
</organism>
<feature type="transmembrane region" description="Helical" evidence="7">
    <location>
        <begin position="255"/>
        <end position="278"/>
    </location>
</feature>
<feature type="transmembrane region" description="Helical" evidence="7">
    <location>
        <begin position="136"/>
        <end position="161"/>
    </location>
</feature>
<feature type="transmembrane region" description="Helical" evidence="7">
    <location>
        <begin position="221"/>
        <end position="243"/>
    </location>
</feature>
<evidence type="ECO:0000256" key="4">
    <source>
        <dbReference type="ARBA" id="ARBA00022692"/>
    </source>
</evidence>
<dbReference type="InterPro" id="IPR022324">
    <property type="entry name" value="Bacilysin_exporter_BacE_put"/>
</dbReference>
<feature type="transmembrane region" description="Helical" evidence="7">
    <location>
        <begin position="39"/>
        <end position="63"/>
    </location>
</feature>
<dbReference type="Proteomes" id="UP000237798">
    <property type="component" value="Unassembled WGS sequence"/>
</dbReference>
<dbReference type="GO" id="GO:0022857">
    <property type="term" value="F:transmembrane transporter activity"/>
    <property type="evidence" value="ECO:0007669"/>
    <property type="project" value="InterPro"/>
</dbReference>
<dbReference type="Gene3D" id="1.20.1250.20">
    <property type="entry name" value="MFS general substrate transporter like domains"/>
    <property type="match status" value="2"/>
</dbReference>
<evidence type="ECO:0000256" key="7">
    <source>
        <dbReference type="SAM" id="Phobius"/>
    </source>
</evidence>
<sequence>MKYKKNFQLYMLGRFISYMGTGIQQIALPLYILDVTHSGIMMGLFSAVNLVPNIIALAFAGILGDRKNRKNVMMSSDYVRGIFVLFLGYFAMRGSLNIAFLFTLQVFISIMDSIFNASSTAILPELVEEDKLMKGIAAWGGIDAVSMIIGPALGGIIYGIFGIKMVFYLNGISFIISGICCTLIAYVNEDRNLETFTLKSFFTENSEVLYFIKKNKALLQLFSLALVTNFLVAPLFDIVLPYVVKRGIGFTSQQYGYLISFFTLGILLGNILIGTCLAKFSRKLIMKNSLVLQTIILMMFPAAVFPVTINYLGEHSLRLFMLLT</sequence>
<keyword evidence="5 7" id="KW-1133">Transmembrane helix</keyword>
<dbReference type="CDD" id="cd06173">
    <property type="entry name" value="MFS_MefA_like"/>
    <property type="match status" value="1"/>
</dbReference>
<dbReference type="SUPFAM" id="SSF103473">
    <property type="entry name" value="MFS general substrate transporter"/>
    <property type="match status" value="1"/>
</dbReference>
<evidence type="ECO:0000256" key="3">
    <source>
        <dbReference type="ARBA" id="ARBA00022475"/>
    </source>
</evidence>
<dbReference type="PROSITE" id="PS50850">
    <property type="entry name" value="MFS"/>
    <property type="match status" value="1"/>
</dbReference>
<name>A0A2T0BLS1_9CLOT</name>
<accession>A0A2T0BLS1</accession>
<protein>
    <submittedName>
        <fullName evidence="9">Putative bacilysin exporter BacE</fullName>
    </submittedName>
</protein>
<evidence type="ECO:0000256" key="2">
    <source>
        <dbReference type="ARBA" id="ARBA00022448"/>
    </source>
</evidence>
<keyword evidence="6 7" id="KW-0472">Membrane</keyword>
<dbReference type="Pfam" id="PF07690">
    <property type="entry name" value="MFS_1"/>
    <property type="match status" value="1"/>
</dbReference>
<dbReference type="InterPro" id="IPR020846">
    <property type="entry name" value="MFS_dom"/>
</dbReference>
<feature type="transmembrane region" description="Helical" evidence="7">
    <location>
        <begin position="167"/>
        <end position="187"/>
    </location>
</feature>
<feature type="transmembrane region" description="Helical" evidence="7">
    <location>
        <begin position="290"/>
        <end position="313"/>
    </location>
</feature>
<dbReference type="EMBL" id="PVXP01000031">
    <property type="protein sequence ID" value="PRR84836.1"/>
    <property type="molecule type" value="Genomic_DNA"/>
</dbReference>
<dbReference type="AlphaFoldDB" id="A0A2T0BLS1"/>
<feature type="domain" description="Major facilitator superfamily (MFS) profile" evidence="8">
    <location>
        <begin position="6"/>
        <end position="324"/>
    </location>
</feature>
<keyword evidence="4 7" id="KW-0812">Transmembrane</keyword>
<dbReference type="PRINTS" id="PR01988">
    <property type="entry name" value="EXPORTERBACE"/>
</dbReference>
<keyword evidence="3" id="KW-1003">Cell membrane</keyword>
<evidence type="ECO:0000256" key="1">
    <source>
        <dbReference type="ARBA" id="ARBA00004651"/>
    </source>
</evidence>
<feature type="transmembrane region" description="Helical" evidence="7">
    <location>
        <begin position="12"/>
        <end position="33"/>
    </location>
</feature>
<comment type="subcellular location">
    <subcellularLocation>
        <location evidence="1">Cell membrane</location>
        <topology evidence="1">Multi-pass membrane protein</topology>
    </subcellularLocation>
</comment>